<dbReference type="Gene3D" id="1.10.10.10">
    <property type="entry name" value="Winged helix-like DNA-binding domain superfamily/Winged helix DNA-binding domain"/>
    <property type="match status" value="1"/>
</dbReference>
<dbReference type="Pfam" id="PF00126">
    <property type="entry name" value="HTH_1"/>
    <property type="match status" value="1"/>
</dbReference>
<dbReference type="SUPFAM" id="SSF46785">
    <property type="entry name" value="Winged helix' DNA-binding domain"/>
    <property type="match status" value="1"/>
</dbReference>
<dbReference type="PROSITE" id="PS50931">
    <property type="entry name" value="HTH_LYSR"/>
    <property type="match status" value="1"/>
</dbReference>
<dbReference type="EMBL" id="NIPW01000008">
    <property type="protein sequence ID" value="OWJ79315.1"/>
    <property type="molecule type" value="Genomic_DNA"/>
</dbReference>
<proteinExistence type="inferred from homology"/>
<dbReference type="PRINTS" id="PR00039">
    <property type="entry name" value="HTHLYSR"/>
</dbReference>
<dbReference type="AlphaFoldDB" id="A0A212ADK3"/>
<dbReference type="FunFam" id="1.10.10.10:FF:000001">
    <property type="entry name" value="LysR family transcriptional regulator"/>
    <property type="match status" value="1"/>
</dbReference>
<feature type="domain" description="HTH lysR-type" evidence="5">
    <location>
        <begin position="3"/>
        <end position="61"/>
    </location>
</feature>
<accession>A0A212ADK3</accession>
<evidence type="ECO:0000256" key="4">
    <source>
        <dbReference type="ARBA" id="ARBA00023163"/>
    </source>
</evidence>
<dbReference type="RefSeq" id="WP_088214543.1">
    <property type="nucleotide sequence ID" value="NZ_NIPW01000008.1"/>
</dbReference>
<keyword evidence="3" id="KW-0238">DNA-binding</keyword>
<dbReference type="Gene3D" id="3.40.190.10">
    <property type="entry name" value="Periplasmic binding protein-like II"/>
    <property type="match status" value="2"/>
</dbReference>
<reference evidence="6 7" key="1">
    <citation type="submission" date="2016-12" db="EMBL/GenBank/DDBJ databases">
        <title>Comparison of Traditional DNA-DNA Hybridization with In Silico Genomic Analysis.</title>
        <authorList>
            <person name="Nicholson A.C."/>
            <person name="Humrighouse B.W."/>
            <person name="Graziano J."/>
            <person name="Lasker B."/>
            <person name="Whitney A.M."/>
            <person name="Mcquiston J.R."/>
        </authorList>
    </citation>
    <scope>NUCLEOTIDE SEQUENCE [LARGE SCALE GENOMIC DNA]</scope>
    <source>
        <strain evidence="6 7">H2240</strain>
    </source>
</reference>
<dbReference type="Proteomes" id="UP000196878">
    <property type="component" value="Unassembled WGS sequence"/>
</dbReference>
<dbReference type="PANTHER" id="PTHR30346:SF0">
    <property type="entry name" value="HCA OPERON TRANSCRIPTIONAL ACTIVATOR HCAR"/>
    <property type="match status" value="1"/>
</dbReference>
<evidence type="ECO:0000313" key="6">
    <source>
        <dbReference type="EMBL" id="OWJ79315.1"/>
    </source>
</evidence>
<dbReference type="InterPro" id="IPR005119">
    <property type="entry name" value="LysR_subst-bd"/>
</dbReference>
<sequence length="306" mass="33942">MRFTFSQLAYFVATAETGSTSRASEKLRISQPAISVAIKQLEETFGQKLFVRRHARGVDLTPFGQRKLAEVRQLLAHAHAVEDAGGDTLSGDLEIGVFSTMAPVYAPGILRAFAEAHPNVHVRMRELHLDRLNRDLEDGLIELALLYDLDIAGELTRVPLVSLRPYALLPVGHKLAQAETVSLKDLAREPFVLIDLPHSRDYFLSLFRVADTMPENLLRCVSFETLRGMVANGLGVSILVTRPYGDHSYDGQPLVCRPIEEKLPPQRLIIGTSPRMPATPAAKAFHTVAQRYFEMFVSEDGTIVSV</sequence>
<evidence type="ECO:0000259" key="5">
    <source>
        <dbReference type="PROSITE" id="PS50931"/>
    </source>
</evidence>
<gene>
    <name evidence="6" type="ORF">CDV49_05340</name>
</gene>
<comment type="similarity">
    <text evidence="1">Belongs to the LysR transcriptional regulatory family.</text>
</comment>
<keyword evidence="2" id="KW-0805">Transcription regulation</keyword>
<dbReference type="PANTHER" id="PTHR30346">
    <property type="entry name" value="TRANSCRIPTIONAL DUAL REGULATOR HCAR-RELATED"/>
    <property type="match status" value="1"/>
</dbReference>
<dbReference type="GO" id="GO:0032993">
    <property type="term" value="C:protein-DNA complex"/>
    <property type="evidence" value="ECO:0007669"/>
    <property type="project" value="TreeGrafter"/>
</dbReference>
<evidence type="ECO:0000256" key="2">
    <source>
        <dbReference type="ARBA" id="ARBA00023015"/>
    </source>
</evidence>
<evidence type="ECO:0000256" key="1">
    <source>
        <dbReference type="ARBA" id="ARBA00009437"/>
    </source>
</evidence>
<dbReference type="Pfam" id="PF03466">
    <property type="entry name" value="LysR_substrate"/>
    <property type="match status" value="1"/>
</dbReference>
<dbReference type="GO" id="GO:0003677">
    <property type="term" value="F:DNA binding"/>
    <property type="evidence" value="ECO:0007669"/>
    <property type="project" value="UniProtKB-KW"/>
</dbReference>
<dbReference type="InterPro" id="IPR036388">
    <property type="entry name" value="WH-like_DNA-bd_sf"/>
</dbReference>
<dbReference type="InterPro" id="IPR000847">
    <property type="entry name" value="LysR_HTH_N"/>
</dbReference>
<organism evidence="6 7">
    <name type="scientific">Haematobacter genomosp. 1</name>
    <dbReference type="NCBI Taxonomy" id="366618"/>
    <lineage>
        <taxon>Bacteria</taxon>
        <taxon>Pseudomonadati</taxon>
        <taxon>Pseudomonadota</taxon>
        <taxon>Alphaproteobacteria</taxon>
        <taxon>Rhodobacterales</taxon>
        <taxon>Paracoccaceae</taxon>
        <taxon>Haematobacter</taxon>
    </lineage>
</organism>
<name>A0A212ADK3_9RHOB</name>
<keyword evidence="4" id="KW-0804">Transcription</keyword>
<dbReference type="GO" id="GO:0003700">
    <property type="term" value="F:DNA-binding transcription factor activity"/>
    <property type="evidence" value="ECO:0007669"/>
    <property type="project" value="InterPro"/>
</dbReference>
<dbReference type="CDD" id="cd08412">
    <property type="entry name" value="PBP2_PAO1_like"/>
    <property type="match status" value="1"/>
</dbReference>
<evidence type="ECO:0000313" key="7">
    <source>
        <dbReference type="Proteomes" id="UP000196878"/>
    </source>
</evidence>
<keyword evidence="7" id="KW-1185">Reference proteome</keyword>
<dbReference type="SUPFAM" id="SSF53850">
    <property type="entry name" value="Periplasmic binding protein-like II"/>
    <property type="match status" value="1"/>
</dbReference>
<evidence type="ECO:0000256" key="3">
    <source>
        <dbReference type="ARBA" id="ARBA00023125"/>
    </source>
</evidence>
<dbReference type="InterPro" id="IPR036390">
    <property type="entry name" value="WH_DNA-bd_sf"/>
</dbReference>
<comment type="caution">
    <text evidence="6">The sequence shown here is derived from an EMBL/GenBank/DDBJ whole genome shotgun (WGS) entry which is preliminary data.</text>
</comment>
<protein>
    <submittedName>
        <fullName evidence="6">Transcriptional regulator</fullName>
    </submittedName>
</protein>
<dbReference type="OrthoDB" id="9775392at2"/>